<feature type="region of interest" description="Disordered" evidence="1">
    <location>
        <begin position="50"/>
        <end position="76"/>
    </location>
</feature>
<feature type="compositionally biased region" description="Polar residues" evidence="1">
    <location>
        <begin position="50"/>
        <end position="63"/>
    </location>
</feature>
<reference evidence="3 4" key="1">
    <citation type="submission" date="2021-08" db="EMBL/GenBank/DDBJ databases">
        <title>WGS assembly of Ceratopteris richardii.</title>
        <authorList>
            <person name="Marchant D.B."/>
            <person name="Chen G."/>
            <person name="Jenkins J."/>
            <person name="Shu S."/>
            <person name="Leebens-Mack J."/>
            <person name="Grimwood J."/>
            <person name="Schmutz J."/>
            <person name="Soltis P."/>
            <person name="Soltis D."/>
            <person name="Chen Z.-H."/>
        </authorList>
    </citation>
    <scope>NUCLEOTIDE SEQUENCE [LARGE SCALE GENOMIC DNA]</scope>
    <source>
        <strain evidence="3">Whitten #5841</strain>
        <tissue evidence="3">Leaf</tissue>
    </source>
</reference>
<proteinExistence type="predicted"/>
<dbReference type="EMBL" id="CM035432">
    <property type="protein sequence ID" value="KAH7294894.1"/>
    <property type="molecule type" value="Genomic_DNA"/>
</dbReference>
<dbReference type="AlphaFoldDB" id="A0A8T2RGE9"/>
<keyword evidence="4" id="KW-1185">Reference proteome</keyword>
<name>A0A8T2RGE9_CERRI</name>
<dbReference type="Proteomes" id="UP000825935">
    <property type="component" value="Chromosome 27"/>
</dbReference>
<comment type="caution">
    <text evidence="3">The sequence shown here is derived from an EMBL/GenBank/DDBJ whole genome shotgun (WGS) entry which is preliminary data.</text>
</comment>
<keyword evidence="2" id="KW-0812">Transmembrane</keyword>
<feature type="transmembrane region" description="Helical" evidence="2">
    <location>
        <begin position="26"/>
        <end position="45"/>
    </location>
</feature>
<keyword evidence="2" id="KW-1133">Transmembrane helix</keyword>
<organism evidence="3 4">
    <name type="scientific">Ceratopteris richardii</name>
    <name type="common">Triangle waterfern</name>
    <dbReference type="NCBI Taxonomy" id="49495"/>
    <lineage>
        <taxon>Eukaryota</taxon>
        <taxon>Viridiplantae</taxon>
        <taxon>Streptophyta</taxon>
        <taxon>Embryophyta</taxon>
        <taxon>Tracheophyta</taxon>
        <taxon>Polypodiopsida</taxon>
        <taxon>Polypodiidae</taxon>
        <taxon>Polypodiales</taxon>
        <taxon>Pteridineae</taxon>
        <taxon>Pteridaceae</taxon>
        <taxon>Parkerioideae</taxon>
        <taxon>Ceratopteris</taxon>
    </lineage>
</organism>
<accession>A0A8T2RGE9</accession>
<evidence type="ECO:0000256" key="1">
    <source>
        <dbReference type="SAM" id="MobiDB-lite"/>
    </source>
</evidence>
<protein>
    <submittedName>
        <fullName evidence="3">Uncharacterized protein</fullName>
    </submittedName>
</protein>
<evidence type="ECO:0000313" key="4">
    <source>
        <dbReference type="Proteomes" id="UP000825935"/>
    </source>
</evidence>
<evidence type="ECO:0000256" key="2">
    <source>
        <dbReference type="SAM" id="Phobius"/>
    </source>
</evidence>
<evidence type="ECO:0000313" key="3">
    <source>
        <dbReference type="EMBL" id="KAH7294894.1"/>
    </source>
</evidence>
<gene>
    <name evidence="3" type="ORF">KP509_27G023700</name>
</gene>
<keyword evidence="2" id="KW-0472">Membrane</keyword>
<sequence length="132" mass="14286">MDVLVSLQAWEGWSWPLVPSSSPSNLLLFLIVQALIFIIIILFATSDRTAAPSSSDAEGSSVQHAALSPPQSPTLPHLKSRLLRLASQDQFAPKLLLSSSTSSSSAYSSLFSSACRPFSDPHVCPYLRPQFL</sequence>